<organism evidence="1 2">
    <name type="scientific">Kyrpidia spormannii</name>
    <dbReference type="NCBI Taxonomy" id="2055160"/>
    <lineage>
        <taxon>Bacteria</taxon>
        <taxon>Bacillati</taxon>
        <taxon>Bacillota</taxon>
        <taxon>Bacilli</taxon>
        <taxon>Bacillales</taxon>
        <taxon>Alicyclobacillaceae</taxon>
        <taxon>Kyrpidia</taxon>
    </lineage>
</organism>
<evidence type="ECO:0000313" key="1">
    <source>
        <dbReference type="EMBL" id="CAB3392995.1"/>
    </source>
</evidence>
<dbReference type="Proteomes" id="UP000501793">
    <property type="component" value="Chromosome"/>
</dbReference>
<reference evidence="1" key="1">
    <citation type="submission" date="2020-04" db="EMBL/GenBank/DDBJ databases">
        <authorList>
            <person name="Hogendoorn C."/>
        </authorList>
    </citation>
    <scope>NUCLEOTIDE SEQUENCE</scope>
    <source>
        <strain evidence="1">FAVT5</strain>
    </source>
</reference>
<dbReference type="EMBL" id="LR792684">
    <property type="protein sequence ID" value="CAB3392995.1"/>
    <property type="molecule type" value="Genomic_DNA"/>
</dbReference>
<sequence length="181" mass="19508">MKTRPKRLTRRLAIPVVVLILLVIAYASAAPRVTVPVQAPLQDVSNAEADPILAQLKTIGNLDEVYMEKDNQGRVIVYTTAFVDVDDPNPIQAAKSTAQKVITAIYRSGVPVANATILITRNNHPLLGASLGSDTLLKASLSVLSQDSVDAFTSFLASTNHNDPQHLEQSTWLEIDPSAAQ</sequence>
<gene>
    <name evidence="1" type="ORF">FAVT5_2157</name>
</gene>
<accession>A0ACA8ZB08</accession>
<evidence type="ECO:0000313" key="2">
    <source>
        <dbReference type="Proteomes" id="UP000501793"/>
    </source>
</evidence>
<protein>
    <submittedName>
        <fullName evidence="1">Uncharacterized protein</fullName>
    </submittedName>
</protein>
<name>A0ACA8ZB08_9BACL</name>
<proteinExistence type="predicted"/>
<keyword evidence="2" id="KW-1185">Reference proteome</keyword>